<sequence>MAATSDPSKGKKDKTTLEDLSVKSARMRFNNVLRNMMQENFMHEDESDSDTDENRLYRYKLNRTGPGFNRLGFRFPTPKRGTKSSSLTETPKPQPSFVMKLFDRGVDLAQFDETTPLYPICRAWMHNKPHNARTTTEPDNESVASEQEYREEGDDIYRLPPPEPLPTDEYGNHISIRIPPPLPRTDEEFDINYSDEDAPSPALLFQNHLDRWNLIRQRWKEAAHYNERRYENSFSILRQIHERSTNAMAPPPNQ</sequence>
<evidence type="ECO:0000313" key="3">
    <source>
        <dbReference type="Proteomes" id="UP000708208"/>
    </source>
</evidence>
<feature type="region of interest" description="Disordered" evidence="1">
    <location>
        <begin position="131"/>
        <end position="158"/>
    </location>
</feature>
<dbReference type="EMBL" id="CAJVCH010413118">
    <property type="protein sequence ID" value="CAG7818173.1"/>
    <property type="molecule type" value="Genomic_DNA"/>
</dbReference>
<dbReference type="Proteomes" id="UP000708208">
    <property type="component" value="Unassembled WGS sequence"/>
</dbReference>
<dbReference type="InterPro" id="IPR028226">
    <property type="entry name" value="LIN37"/>
</dbReference>
<name>A0A8J2PDZ3_9HEXA</name>
<gene>
    <name evidence="2" type="ORF">AFUS01_LOCUS28695</name>
</gene>
<feature type="region of interest" description="Disordered" evidence="1">
    <location>
        <begin position="1"/>
        <end position="20"/>
    </location>
</feature>
<evidence type="ECO:0000256" key="1">
    <source>
        <dbReference type="SAM" id="MobiDB-lite"/>
    </source>
</evidence>
<feature type="compositionally biased region" description="Polar residues" evidence="1">
    <location>
        <begin position="132"/>
        <end position="145"/>
    </location>
</feature>
<reference evidence="2" key="1">
    <citation type="submission" date="2021-06" db="EMBL/GenBank/DDBJ databases">
        <authorList>
            <person name="Hodson N. C."/>
            <person name="Mongue J. A."/>
            <person name="Jaron S. K."/>
        </authorList>
    </citation>
    <scope>NUCLEOTIDE SEQUENCE</scope>
</reference>
<dbReference type="GO" id="GO:0000122">
    <property type="term" value="P:negative regulation of transcription by RNA polymerase II"/>
    <property type="evidence" value="ECO:0007669"/>
    <property type="project" value="TreeGrafter"/>
</dbReference>
<dbReference type="GO" id="GO:0031523">
    <property type="term" value="C:Myb complex"/>
    <property type="evidence" value="ECO:0007669"/>
    <property type="project" value="TreeGrafter"/>
</dbReference>
<evidence type="ECO:0008006" key="4">
    <source>
        <dbReference type="Google" id="ProtNLM"/>
    </source>
</evidence>
<dbReference type="GO" id="GO:0017053">
    <property type="term" value="C:transcription repressor complex"/>
    <property type="evidence" value="ECO:0007669"/>
    <property type="project" value="InterPro"/>
</dbReference>
<proteinExistence type="predicted"/>
<dbReference type="AlphaFoldDB" id="A0A8J2PDZ3"/>
<organism evidence="2 3">
    <name type="scientific">Allacma fusca</name>
    <dbReference type="NCBI Taxonomy" id="39272"/>
    <lineage>
        <taxon>Eukaryota</taxon>
        <taxon>Metazoa</taxon>
        <taxon>Ecdysozoa</taxon>
        <taxon>Arthropoda</taxon>
        <taxon>Hexapoda</taxon>
        <taxon>Collembola</taxon>
        <taxon>Symphypleona</taxon>
        <taxon>Sminthuridae</taxon>
        <taxon>Allacma</taxon>
    </lineage>
</organism>
<dbReference type="PANTHER" id="PTHR31336:SF3">
    <property type="entry name" value="PROTEIN LIN-37 HOMOLOG"/>
    <property type="match status" value="1"/>
</dbReference>
<feature type="compositionally biased region" description="Basic and acidic residues" evidence="1">
    <location>
        <begin position="8"/>
        <end position="20"/>
    </location>
</feature>
<feature type="region of interest" description="Disordered" evidence="1">
    <location>
        <begin position="69"/>
        <end position="92"/>
    </location>
</feature>
<dbReference type="PANTHER" id="PTHR31336">
    <property type="entry name" value="LIN37 HOMOLOG"/>
    <property type="match status" value="1"/>
</dbReference>
<protein>
    <recommendedName>
        <fullName evidence="4">Antolefinin</fullName>
    </recommendedName>
</protein>
<dbReference type="Pfam" id="PF15306">
    <property type="entry name" value="LIN37"/>
    <property type="match status" value="1"/>
</dbReference>
<accession>A0A8J2PDZ3</accession>
<dbReference type="OrthoDB" id="6287771at2759"/>
<evidence type="ECO:0000313" key="2">
    <source>
        <dbReference type="EMBL" id="CAG7818173.1"/>
    </source>
</evidence>
<comment type="caution">
    <text evidence="2">The sequence shown here is derived from an EMBL/GenBank/DDBJ whole genome shotgun (WGS) entry which is preliminary data.</text>
</comment>
<keyword evidence="3" id="KW-1185">Reference proteome</keyword>